<accession>A0A4R6VWM2</accession>
<evidence type="ECO:0000313" key="4">
    <source>
        <dbReference type="Proteomes" id="UP000295391"/>
    </source>
</evidence>
<sequence>MSQRQSRTSRAPEKPLIDFRMILVLLMIATVSFFAVVWLARGWTPPQTVRHFVAAAGCDAAASAGVYETERGSPGYWQHLDDDHNGVACELTKRPTVGLCSGGNRAARRVTCVVDGDTI</sequence>
<evidence type="ECO:0000256" key="1">
    <source>
        <dbReference type="SAM" id="Phobius"/>
    </source>
</evidence>
<protein>
    <submittedName>
        <fullName evidence="3">Excalibur calcium-binding domain-containing protein</fullName>
    </submittedName>
</protein>
<reference evidence="3 4" key="1">
    <citation type="submission" date="2019-03" db="EMBL/GenBank/DDBJ databases">
        <title>Genomic Encyclopedia of Type Strains, Phase III (KMG-III): the genomes of soil and plant-associated and newly described type strains.</title>
        <authorList>
            <person name="Whitman W."/>
        </authorList>
    </citation>
    <scope>NUCLEOTIDE SEQUENCE [LARGE SCALE GENOMIC DNA]</scope>
    <source>
        <strain evidence="3 4">CGMCC 1.7002</strain>
    </source>
</reference>
<comment type="caution">
    <text evidence="3">The sequence shown here is derived from an EMBL/GenBank/DDBJ whole genome shotgun (WGS) entry which is preliminary data.</text>
</comment>
<keyword evidence="4" id="KW-1185">Reference proteome</keyword>
<proteinExistence type="predicted"/>
<keyword evidence="1" id="KW-0472">Membrane</keyword>
<dbReference type="Pfam" id="PF05901">
    <property type="entry name" value="Excalibur"/>
    <property type="match status" value="1"/>
</dbReference>
<dbReference type="SMART" id="SM00894">
    <property type="entry name" value="Excalibur"/>
    <property type="match status" value="1"/>
</dbReference>
<keyword evidence="1" id="KW-1133">Transmembrane helix</keyword>
<dbReference type="Proteomes" id="UP000295391">
    <property type="component" value="Unassembled WGS sequence"/>
</dbReference>
<name>A0A4R6VWM2_9HYPH</name>
<feature type="transmembrane region" description="Helical" evidence="1">
    <location>
        <begin position="21"/>
        <end position="40"/>
    </location>
</feature>
<evidence type="ECO:0000259" key="2">
    <source>
        <dbReference type="SMART" id="SM00894"/>
    </source>
</evidence>
<feature type="domain" description="Excalibur calcium-binding" evidence="2">
    <location>
        <begin position="54"/>
        <end position="90"/>
    </location>
</feature>
<dbReference type="OrthoDB" id="5366081at2"/>
<evidence type="ECO:0000313" key="3">
    <source>
        <dbReference type="EMBL" id="TDQ67256.1"/>
    </source>
</evidence>
<dbReference type="AlphaFoldDB" id="A0A4R6VWM2"/>
<organism evidence="3 4">
    <name type="scientific">Maritalea mobilis</name>
    <dbReference type="NCBI Taxonomy" id="483324"/>
    <lineage>
        <taxon>Bacteria</taxon>
        <taxon>Pseudomonadati</taxon>
        <taxon>Pseudomonadota</taxon>
        <taxon>Alphaproteobacteria</taxon>
        <taxon>Hyphomicrobiales</taxon>
        <taxon>Devosiaceae</taxon>
        <taxon>Maritalea</taxon>
    </lineage>
</organism>
<dbReference type="RefSeq" id="WP_133571882.1">
    <property type="nucleotide sequence ID" value="NZ_SNYR01000001.1"/>
</dbReference>
<dbReference type="EMBL" id="SNYR01000001">
    <property type="protein sequence ID" value="TDQ67256.1"/>
    <property type="molecule type" value="Genomic_DNA"/>
</dbReference>
<gene>
    <name evidence="3" type="ORF">ATL17_1265</name>
</gene>
<dbReference type="InterPro" id="IPR008613">
    <property type="entry name" value="Excalibur_Ca-bd_domain"/>
</dbReference>
<keyword evidence="1" id="KW-0812">Transmembrane</keyword>